<organism evidence="4 5">
    <name type="scientific">Roseateles terrae</name>
    <dbReference type="NCBI Taxonomy" id="431060"/>
    <lineage>
        <taxon>Bacteria</taxon>
        <taxon>Pseudomonadati</taxon>
        <taxon>Pseudomonadota</taxon>
        <taxon>Betaproteobacteria</taxon>
        <taxon>Burkholderiales</taxon>
        <taxon>Sphaerotilaceae</taxon>
        <taxon>Roseateles</taxon>
    </lineage>
</organism>
<dbReference type="Pfam" id="PF01569">
    <property type="entry name" value="PAP2"/>
    <property type="match status" value="1"/>
</dbReference>
<dbReference type="Gene3D" id="1.20.144.10">
    <property type="entry name" value="Phosphatidic acid phosphatase type 2/haloperoxidase"/>
    <property type="match status" value="1"/>
</dbReference>
<feature type="transmembrane region" description="Helical" evidence="2">
    <location>
        <begin position="50"/>
        <end position="70"/>
    </location>
</feature>
<accession>A0ABR6GTE7</accession>
<feature type="transmembrane region" description="Helical" evidence="2">
    <location>
        <begin position="20"/>
        <end position="38"/>
    </location>
</feature>
<feature type="transmembrane region" description="Helical" evidence="2">
    <location>
        <begin position="82"/>
        <end position="101"/>
    </location>
</feature>
<comment type="caution">
    <text evidence="4">The sequence shown here is derived from an EMBL/GenBank/DDBJ whole genome shotgun (WGS) entry which is preliminary data.</text>
</comment>
<evidence type="ECO:0000313" key="5">
    <source>
        <dbReference type="Proteomes" id="UP000574369"/>
    </source>
</evidence>
<evidence type="ECO:0000259" key="3">
    <source>
        <dbReference type="Pfam" id="PF01569"/>
    </source>
</evidence>
<dbReference type="EMBL" id="JACHXO010000003">
    <property type="protein sequence ID" value="MBB3194982.1"/>
    <property type="molecule type" value="Genomic_DNA"/>
</dbReference>
<dbReference type="InterPro" id="IPR036938">
    <property type="entry name" value="PAP2/HPO_sf"/>
</dbReference>
<keyword evidence="2" id="KW-1133">Transmembrane helix</keyword>
<dbReference type="SUPFAM" id="SSF48317">
    <property type="entry name" value="Acid phosphatase/Vanadium-dependent haloperoxidase"/>
    <property type="match status" value="1"/>
</dbReference>
<feature type="transmembrane region" description="Helical" evidence="2">
    <location>
        <begin position="139"/>
        <end position="157"/>
    </location>
</feature>
<evidence type="ECO:0000256" key="1">
    <source>
        <dbReference type="SAM" id="MobiDB-lite"/>
    </source>
</evidence>
<name>A0ABR6GTE7_9BURK</name>
<keyword evidence="2" id="KW-0812">Transmembrane</keyword>
<dbReference type="RefSeq" id="WP_184294631.1">
    <property type="nucleotide sequence ID" value="NZ_JACHXO010000003.1"/>
</dbReference>
<reference evidence="4 5" key="1">
    <citation type="submission" date="2020-08" db="EMBL/GenBank/DDBJ databases">
        <title>Genomic Encyclopedia of Type Strains, Phase III (KMG-III): the genomes of soil and plant-associated and newly described type strains.</title>
        <authorList>
            <person name="Whitman W."/>
        </authorList>
    </citation>
    <scope>NUCLEOTIDE SEQUENCE [LARGE SCALE GENOMIC DNA]</scope>
    <source>
        <strain evidence="4 5">CECT 7247</strain>
    </source>
</reference>
<keyword evidence="5" id="KW-1185">Reference proteome</keyword>
<gene>
    <name evidence="4" type="ORF">FHS28_002378</name>
</gene>
<feature type="transmembrane region" description="Helical" evidence="2">
    <location>
        <begin position="108"/>
        <end position="127"/>
    </location>
</feature>
<feature type="domain" description="Phosphatidic acid phosphatase type 2/haloperoxidase" evidence="3">
    <location>
        <begin position="79"/>
        <end position="154"/>
    </location>
</feature>
<feature type="region of interest" description="Disordered" evidence="1">
    <location>
        <begin position="216"/>
        <end position="240"/>
    </location>
</feature>
<evidence type="ECO:0000313" key="4">
    <source>
        <dbReference type="EMBL" id="MBB3194982.1"/>
    </source>
</evidence>
<evidence type="ECO:0000256" key="2">
    <source>
        <dbReference type="SAM" id="Phobius"/>
    </source>
</evidence>
<keyword evidence="2" id="KW-0472">Membrane</keyword>
<dbReference type="InterPro" id="IPR000326">
    <property type="entry name" value="PAP2/HPO"/>
</dbReference>
<feature type="transmembrane region" description="Helical" evidence="2">
    <location>
        <begin position="169"/>
        <end position="190"/>
    </location>
</feature>
<sequence>MAPDSPASTLAFWHVLTRLGEAQVLLPMAAVAVAGLWACKRQRTVVKRWVTGFVLVFGLTMLSKLAFIGWELGIAAWDFTGFSGHAVCASAVYPLLAWLGLQAVRSAGLRALGLCLALGLAALIAYSRLPVGAHSASEALLGFDLGAAVALFALWEARPGTDGETSVRVLRRSAGLSLVMLAMLMAAPWFTPPARTHQWVTALSLALSGREHPYTRQEMHRRAASPVADWHGSGSSTRVL</sequence>
<proteinExistence type="predicted"/>
<dbReference type="Proteomes" id="UP000574369">
    <property type="component" value="Unassembled WGS sequence"/>
</dbReference>
<protein>
    <submittedName>
        <fullName evidence="4">Membrane-associated phospholipid phosphatase</fullName>
    </submittedName>
</protein>